<dbReference type="InterPro" id="IPR007704">
    <property type="entry name" value="PIG-M"/>
</dbReference>
<evidence type="ECO:0000256" key="2">
    <source>
        <dbReference type="ARBA" id="ARBA00004687"/>
    </source>
</evidence>
<keyword evidence="7" id="KW-0812">Transmembrane</keyword>
<evidence type="ECO:0000256" key="6">
    <source>
        <dbReference type="ARBA" id="ARBA00022679"/>
    </source>
</evidence>
<keyword evidence="4" id="KW-0337">GPI-anchor biosynthesis</keyword>
<evidence type="ECO:0000256" key="9">
    <source>
        <dbReference type="ARBA" id="ARBA00022989"/>
    </source>
</evidence>
<comment type="caution">
    <text evidence="12">The sequence shown here is derived from an EMBL/GenBank/DDBJ whole genome shotgun (WGS) entry which is preliminary data.</text>
</comment>
<comment type="similarity">
    <text evidence="3">Belongs to the PIGM family.</text>
</comment>
<evidence type="ECO:0000256" key="3">
    <source>
        <dbReference type="ARBA" id="ARBA00011071"/>
    </source>
</evidence>
<keyword evidence="13" id="KW-1185">Reference proteome</keyword>
<gene>
    <name evidence="12" type="ORF">H6P81_001582</name>
</gene>
<evidence type="ECO:0000256" key="4">
    <source>
        <dbReference type="ARBA" id="ARBA00022502"/>
    </source>
</evidence>
<dbReference type="PANTHER" id="PTHR12886:SF0">
    <property type="entry name" value="GPI MANNOSYLTRANSFERASE 1"/>
    <property type="match status" value="1"/>
</dbReference>
<evidence type="ECO:0000313" key="13">
    <source>
        <dbReference type="Proteomes" id="UP000825729"/>
    </source>
</evidence>
<dbReference type="PANTHER" id="PTHR12886">
    <property type="entry name" value="PIG-M MANNOSYLTRANSFERASE"/>
    <property type="match status" value="1"/>
</dbReference>
<keyword evidence="8" id="KW-0256">Endoplasmic reticulum</keyword>
<protein>
    <recommendedName>
        <fullName evidence="11">GPI mannosyltransferase I</fullName>
    </recommendedName>
</protein>
<dbReference type="Proteomes" id="UP000825729">
    <property type="component" value="Unassembled WGS sequence"/>
</dbReference>
<dbReference type="GO" id="GO:0051751">
    <property type="term" value="F:alpha-1,4-mannosyltransferase activity"/>
    <property type="evidence" value="ECO:0007669"/>
    <property type="project" value="InterPro"/>
</dbReference>
<keyword evidence="5" id="KW-0328">Glycosyltransferase</keyword>
<proteinExistence type="inferred from homology"/>
<comment type="subcellular location">
    <subcellularLocation>
        <location evidence="1">Endoplasmic reticulum membrane</location>
        <topology evidence="1">Multi-pass membrane protein</topology>
    </subcellularLocation>
</comment>
<keyword evidence="9" id="KW-1133">Transmembrane helix</keyword>
<sequence length="188" mass="21100">MDFSFRSLLIIAALFRLILIIYGEWQDAHMEVRYTDIDYIVFSDAASLVASGKSHFERSTYRYSPLLAYLLVPNFIIHRSWGKLLVSAADLLVGFFVHCILKKRKVPEDLNSYCVAAWLFNPFTFTIGTCGNFGGAVDSCLPLWKRPPVLFLCADGSFCGIQQGHNSTVLCVVLLPVACNSALEQYEN</sequence>
<comment type="pathway">
    <text evidence="2">Glycolipid biosynthesis; glycosylphosphatidylinositol-anchor biosynthesis.</text>
</comment>
<evidence type="ECO:0000313" key="12">
    <source>
        <dbReference type="EMBL" id="KAG9457074.1"/>
    </source>
</evidence>
<name>A0AAV7F8Y3_ARIFI</name>
<keyword evidence="6" id="KW-0808">Transferase</keyword>
<evidence type="ECO:0000256" key="7">
    <source>
        <dbReference type="ARBA" id="ARBA00022692"/>
    </source>
</evidence>
<evidence type="ECO:0000256" key="11">
    <source>
        <dbReference type="ARBA" id="ARBA00032997"/>
    </source>
</evidence>
<accession>A0AAV7F8Y3</accession>
<evidence type="ECO:0000256" key="8">
    <source>
        <dbReference type="ARBA" id="ARBA00022824"/>
    </source>
</evidence>
<evidence type="ECO:0000256" key="5">
    <source>
        <dbReference type="ARBA" id="ARBA00022676"/>
    </source>
</evidence>
<organism evidence="12 13">
    <name type="scientific">Aristolochia fimbriata</name>
    <name type="common">White veined hardy Dutchman's pipe vine</name>
    <dbReference type="NCBI Taxonomy" id="158543"/>
    <lineage>
        <taxon>Eukaryota</taxon>
        <taxon>Viridiplantae</taxon>
        <taxon>Streptophyta</taxon>
        <taxon>Embryophyta</taxon>
        <taxon>Tracheophyta</taxon>
        <taxon>Spermatophyta</taxon>
        <taxon>Magnoliopsida</taxon>
        <taxon>Magnoliidae</taxon>
        <taxon>Piperales</taxon>
        <taxon>Aristolochiaceae</taxon>
        <taxon>Aristolochia</taxon>
    </lineage>
</organism>
<dbReference type="GO" id="GO:1990529">
    <property type="term" value="C:glycosylphosphatidylinositol-mannosyltransferase I complex"/>
    <property type="evidence" value="ECO:0007669"/>
    <property type="project" value="TreeGrafter"/>
</dbReference>
<evidence type="ECO:0000256" key="10">
    <source>
        <dbReference type="ARBA" id="ARBA00023136"/>
    </source>
</evidence>
<reference evidence="12 13" key="1">
    <citation type="submission" date="2021-07" db="EMBL/GenBank/DDBJ databases">
        <title>The Aristolochia fimbriata genome: insights into angiosperm evolution, floral development and chemical biosynthesis.</title>
        <authorList>
            <person name="Jiao Y."/>
        </authorList>
    </citation>
    <scope>NUCLEOTIDE SEQUENCE [LARGE SCALE GENOMIC DNA]</scope>
    <source>
        <strain evidence="12">IBCAS-2021</strain>
        <tissue evidence="12">Leaf</tissue>
    </source>
</reference>
<dbReference type="AlphaFoldDB" id="A0AAV7F8Y3"/>
<dbReference type="GO" id="GO:0004376">
    <property type="term" value="F:GPI mannosyltransferase activity"/>
    <property type="evidence" value="ECO:0007669"/>
    <property type="project" value="InterPro"/>
</dbReference>
<dbReference type="GO" id="GO:0006506">
    <property type="term" value="P:GPI anchor biosynthetic process"/>
    <property type="evidence" value="ECO:0007669"/>
    <property type="project" value="UniProtKB-KW"/>
</dbReference>
<dbReference type="EMBL" id="JAINDJ010000002">
    <property type="protein sequence ID" value="KAG9457074.1"/>
    <property type="molecule type" value="Genomic_DNA"/>
</dbReference>
<dbReference type="GO" id="GO:0005789">
    <property type="term" value="C:endoplasmic reticulum membrane"/>
    <property type="evidence" value="ECO:0007669"/>
    <property type="project" value="UniProtKB-SubCell"/>
</dbReference>
<evidence type="ECO:0000256" key="1">
    <source>
        <dbReference type="ARBA" id="ARBA00004477"/>
    </source>
</evidence>
<keyword evidence="10" id="KW-0472">Membrane</keyword>